<dbReference type="PROSITE" id="PS50865">
    <property type="entry name" value="ZF_MYND_2"/>
    <property type="match status" value="1"/>
</dbReference>
<feature type="region of interest" description="Disordered" evidence="5">
    <location>
        <begin position="133"/>
        <end position="210"/>
    </location>
</feature>
<dbReference type="EMBL" id="JAEHOE010000078">
    <property type="protein sequence ID" value="KAG2488943.1"/>
    <property type="molecule type" value="Genomic_DNA"/>
</dbReference>
<evidence type="ECO:0000313" key="7">
    <source>
        <dbReference type="EMBL" id="KAG2488943.1"/>
    </source>
</evidence>
<evidence type="ECO:0000256" key="5">
    <source>
        <dbReference type="SAM" id="MobiDB-lite"/>
    </source>
</evidence>
<dbReference type="Gene3D" id="6.10.140.2220">
    <property type="match status" value="1"/>
</dbReference>
<dbReference type="InterPro" id="IPR002893">
    <property type="entry name" value="Znf_MYND"/>
</dbReference>
<gene>
    <name evidence="7" type="ORF">HYH03_012562</name>
</gene>
<name>A0A835XRK3_9CHLO</name>
<evidence type="ECO:0000256" key="2">
    <source>
        <dbReference type="ARBA" id="ARBA00022771"/>
    </source>
</evidence>
<dbReference type="PANTHER" id="PTHR28069">
    <property type="entry name" value="GH20023P"/>
    <property type="match status" value="1"/>
</dbReference>
<feature type="compositionally biased region" description="Low complexity" evidence="5">
    <location>
        <begin position="133"/>
        <end position="185"/>
    </location>
</feature>
<dbReference type="Pfam" id="PF01753">
    <property type="entry name" value="zf-MYND"/>
    <property type="match status" value="1"/>
</dbReference>
<keyword evidence="1" id="KW-0479">Metal-binding</keyword>
<feature type="domain" description="MYND-type" evidence="6">
    <location>
        <begin position="18"/>
        <end position="57"/>
    </location>
</feature>
<dbReference type="GO" id="GO:0008270">
    <property type="term" value="F:zinc ion binding"/>
    <property type="evidence" value="ECO:0007669"/>
    <property type="project" value="UniProtKB-KW"/>
</dbReference>
<evidence type="ECO:0000313" key="8">
    <source>
        <dbReference type="Proteomes" id="UP000612055"/>
    </source>
</evidence>
<dbReference type="InterPro" id="IPR046824">
    <property type="entry name" value="Mss51-like_C"/>
</dbReference>
<evidence type="ECO:0000256" key="3">
    <source>
        <dbReference type="ARBA" id="ARBA00022833"/>
    </source>
</evidence>
<sequence length="601" mass="61824">MAALSIDTPHLVHTGAACTACCNVAPGKLLRCGACDSAWYCNQECQRADFKQHRPLCRAMRLLHALQADLPPESWPRTPRDFYVQRINVQQLLGPMLRRPLTRAELRGILGEAKCSVCLRTRGQLVAIAAGKAGPSQAPASGPGAGPAGPSQAPATGAGAPTAAITPSPEGGKPDPTTDPATTADSGSGKPNPAAGSSSTGDSGGAAKAAGGTTTAAAAAAGGGGGYREANAAEAAEGLSCCPQCQWGWACTAHRGPYWAGAHVGVCLSYRHMNESQLLAHRNLTATGRVPNYVPDTPRWAPLGPGGAPAPGKGGPGAVGPWEPPPEGWPAYQAWRPLPPMDPPMLGLLSKRMSQALTAVQALLHHYSPAALAAKRRIDIHVLGASAFEVPADLIWEEILNLIPPLDPAAAEAAGGGGGGGPRVLHVAFVGPELSDIILDESDGRAMPQGSALSPPAPPPGRELLYSYHLCTYQDFVAGRKGVGGGLQAAPGTPCPWSPPDLAIAFNAGASEADQPLWGPALAALVRHHVPLAFTAYAKQEAEGDAAAWVAAGGEVTLPPQRNPFRATEPIAEPSMVDVFYYQSNYWWCGRAAGGAEAKAA</sequence>
<evidence type="ECO:0000256" key="1">
    <source>
        <dbReference type="ARBA" id="ARBA00022723"/>
    </source>
</evidence>
<reference evidence="7" key="1">
    <citation type="journal article" date="2020" name="bioRxiv">
        <title>Comparative genomics of Chlamydomonas.</title>
        <authorList>
            <person name="Craig R.J."/>
            <person name="Hasan A.R."/>
            <person name="Ness R.W."/>
            <person name="Keightley P.D."/>
        </authorList>
    </citation>
    <scope>NUCLEOTIDE SEQUENCE</scope>
    <source>
        <strain evidence="7">CCAP 11/70</strain>
    </source>
</reference>
<dbReference type="AlphaFoldDB" id="A0A835XRK3"/>
<dbReference type="SUPFAM" id="SSF144232">
    <property type="entry name" value="HIT/MYND zinc finger-like"/>
    <property type="match status" value="1"/>
</dbReference>
<evidence type="ECO:0000259" key="6">
    <source>
        <dbReference type="PROSITE" id="PS50865"/>
    </source>
</evidence>
<keyword evidence="3" id="KW-0862">Zinc</keyword>
<comment type="caution">
    <text evidence="7">The sequence shown here is derived from an EMBL/GenBank/DDBJ whole genome shotgun (WGS) entry which is preliminary data.</text>
</comment>
<keyword evidence="8" id="KW-1185">Reference proteome</keyword>
<evidence type="ECO:0000256" key="4">
    <source>
        <dbReference type="PROSITE-ProRule" id="PRU00134"/>
    </source>
</evidence>
<accession>A0A835XRK3</accession>
<dbReference type="PANTHER" id="PTHR28069:SF2">
    <property type="entry name" value="GH20023P"/>
    <property type="match status" value="1"/>
</dbReference>
<feature type="compositionally biased region" description="Low complexity" evidence="5">
    <location>
        <begin position="194"/>
        <end position="210"/>
    </location>
</feature>
<dbReference type="Proteomes" id="UP000612055">
    <property type="component" value="Unassembled WGS sequence"/>
</dbReference>
<organism evidence="7 8">
    <name type="scientific">Edaphochlamys debaryana</name>
    <dbReference type="NCBI Taxonomy" id="47281"/>
    <lineage>
        <taxon>Eukaryota</taxon>
        <taxon>Viridiplantae</taxon>
        <taxon>Chlorophyta</taxon>
        <taxon>core chlorophytes</taxon>
        <taxon>Chlorophyceae</taxon>
        <taxon>CS clade</taxon>
        <taxon>Chlamydomonadales</taxon>
        <taxon>Chlamydomonadales incertae sedis</taxon>
        <taxon>Edaphochlamys</taxon>
    </lineage>
</organism>
<protein>
    <recommendedName>
        <fullName evidence="6">MYND-type domain-containing protein</fullName>
    </recommendedName>
</protein>
<proteinExistence type="predicted"/>
<keyword evidence="2 4" id="KW-0863">Zinc-finger</keyword>
<dbReference type="Pfam" id="PF20179">
    <property type="entry name" value="MSS51_C"/>
    <property type="match status" value="1"/>
</dbReference>
<dbReference type="OrthoDB" id="537994at2759"/>